<evidence type="ECO:0000256" key="1">
    <source>
        <dbReference type="ARBA" id="ARBA00004496"/>
    </source>
</evidence>
<reference evidence="6" key="1">
    <citation type="submission" date="2016-10" db="EMBL/GenBank/DDBJ databases">
        <authorList>
            <person name="Varghese N."/>
        </authorList>
    </citation>
    <scope>NUCLEOTIDE SEQUENCE [LARGE SCALE GENOMIC DNA]</scope>
    <source>
        <strain evidence="6">DSM 44719</strain>
    </source>
</reference>
<dbReference type="EMBL" id="FNTL01000004">
    <property type="protein sequence ID" value="SED65116.1"/>
    <property type="molecule type" value="Genomic_DNA"/>
</dbReference>
<gene>
    <name evidence="5" type="ORF">SAMN04490220_5097</name>
</gene>
<accession>A0A1H5CEP7</accession>
<evidence type="ECO:0000313" key="5">
    <source>
        <dbReference type="EMBL" id="SED65116.1"/>
    </source>
</evidence>
<dbReference type="RefSeq" id="WP_073370912.1">
    <property type="nucleotide sequence ID" value="NZ_FNTL01000004.1"/>
</dbReference>
<dbReference type="InterPro" id="IPR025734">
    <property type="entry name" value="EspG"/>
</dbReference>
<evidence type="ECO:0000256" key="4">
    <source>
        <dbReference type="ARBA" id="ARBA00023186"/>
    </source>
</evidence>
<dbReference type="AlphaFoldDB" id="A0A1H5CEP7"/>
<keyword evidence="4" id="KW-0143">Chaperone</keyword>
<name>A0A1H5CEP7_RHOJO</name>
<evidence type="ECO:0000313" key="6">
    <source>
        <dbReference type="Proteomes" id="UP000183407"/>
    </source>
</evidence>
<evidence type="ECO:0000256" key="2">
    <source>
        <dbReference type="ARBA" id="ARBA00006411"/>
    </source>
</evidence>
<dbReference type="OrthoDB" id="3681944at2"/>
<keyword evidence="3" id="KW-0963">Cytoplasm</keyword>
<protein>
    <submittedName>
        <fullName evidence="5">EspG family protein</fullName>
    </submittedName>
</protein>
<proteinExistence type="inferred from homology"/>
<evidence type="ECO:0000256" key="3">
    <source>
        <dbReference type="ARBA" id="ARBA00022490"/>
    </source>
</evidence>
<comment type="similarity">
    <text evidence="2">Belongs to the EspG family.</text>
</comment>
<dbReference type="Pfam" id="PF14011">
    <property type="entry name" value="ESX-1_EspG"/>
    <property type="match status" value="1"/>
</dbReference>
<dbReference type="Proteomes" id="UP000183407">
    <property type="component" value="Unassembled WGS sequence"/>
</dbReference>
<organism evidence="5 6">
    <name type="scientific">Rhodococcus jostii</name>
    <dbReference type="NCBI Taxonomy" id="132919"/>
    <lineage>
        <taxon>Bacteria</taxon>
        <taxon>Bacillati</taxon>
        <taxon>Actinomycetota</taxon>
        <taxon>Actinomycetes</taxon>
        <taxon>Mycobacteriales</taxon>
        <taxon>Nocardiaceae</taxon>
        <taxon>Rhodococcus</taxon>
    </lineage>
</organism>
<comment type="subcellular location">
    <subcellularLocation>
        <location evidence="1">Cytoplasm</location>
    </subcellularLocation>
</comment>
<sequence>MIDLGTQPGVPTLPAVPLSLDEMDYLVDTLALDVLPVVLDAAPRYDTYDTRDAAFRGAVDTLTARDLLPGGEVHPELADRLRVLARPVWEIALRWYVEGSISRLCLSQGNALSVLTLRAGDTYVVQDAGADIFAPVIGALGAVDPLNFGVVNAPTVQLGEAFDQGGDGKTLAAALTALGVTAVDATALGNAMAGCTTYAEIVGIVYGDGQYDPVGGPVTVFDTAGGRVVGTSSLSAHGVAWSSLSPGTPQRLRQALESLADRLR</sequence>